<keyword evidence="4" id="KW-0378">Hydrolase</keyword>
<proteinExistence type="predicted"/>
<keyword evidence="5" id="KW-0863">Zinc-finger</keyword>
<evidence type="ECO:0000259" key="7">
    <source>
        <dbReference type="PROSITE" id="PS50158"/>
    </source>
</evidence>
<dbReference type="Gene3D" id="4.10.60.10">
    <property type="entry name" value="Zinc finger, CCHC-type"/>
    <property type="match status" value="1"/>
</dbReference>
<dbReference type="InterPro" id="IPR001878">
    <property type="entry name" value="Znf_CCHC"/>
</dbReference>
<comment type="caution">
    <text evidence="8">The sequence shown here is derived from an EMBL/GenBank/DDBJ whole genome shotgun (WGS) entry which is preliminary data.</text>
</comment>
<evidence type="ECO:0000256" key="3">
    <source>
        <dbReference type="ARBA" id="ARBA00022722"/>
    </source>
</evidence>
<evidence type="ECO:0000313" key="9">
    <source>
        <dbReference type="Proteomes" id="UP001174136"/>
    </source>
</evidence>
<name>A0AA47MSG4_MERPO</name>
<dbReference type="InterPro" id="IPR050951">
    <property type="entry name" value="Retrovirus_Pol_polyprotein"/>
</dbReference>
<dbReference type="SMART" id="SM00343">
    <property type="entry name" value="ZnF_C2HC"/>
    <property type="match status" value="2"/>
</dbReference>
<dbReference type="SUPFAM" id="SSF50630">
    <property type="entry name" value="Acid proteases"/>
    <property type="match status" value="1"/>
</dbReference>
<reference evidence="8" key="1">
    <citation type="journal article" date="2023" name="Front. Mar. Sci.">
        <title>A new Merluccius polli reference genome to investigate the effects of global change in West African waters.</title>
        <authorList>
            <person name="Mateo J.L."/>
            <person name="Blanco-Fernandez C."/>
            <person name="Garcia-Vazquez E."/>
            <person name="Machado-Schiaffino G."/>
        </authorList>
    </citation>
    <scope>NUCLEOTIDE SEQUENCE</scope>
    <source>
        <strain evidence="8">C29</strain>
        <tissue evidence="8">Fin</tissue>
    </source>
</reference>
<keyword evidence="5" id="KW-0862">Zinc</keyword>
<organism evidence="8 9">
    <name type="scientific">Merluccius polli</name>
    <name type="common">Benguela hake</name>
    <name type="synonym">Merluccius cadenati</name>
    <dbReference type="NCBI Taxonomy" id="89951"/>
    <lineage>
        <taxon>Eukaryota</taxon>
        <taxon>Metazoa</taxon>
        <taxon>Chordata</taxon>
        <taxon>Craniata</taxon>
        <taxon>Vertebrata</taxon>
        <taxon>Euteleostomi</taxon>
        <taxon>Actinopterygii</taxon>
        <taxon>Neopterygii</taxon>
        <taxon>Teleostei</taxon>
        <taxon>Neoteleostei</taxon>
        <taxon>Acanthomorphata</taxon>
        <taxon>Zeiogadaria</taxon>
        <taxon>Gadariae</taxon>
        <taxon>Gadiformes</taxon>
        <taxon>Gadoidei</taxon>
        <taxon>Merlucciidae</taxon>
        <taxon>Merluccius</taxon>
    </lineage>
</organism>
<gene>
    <name evidence="8" type="ORF">N1851_015749</name>
</gene>
<evidence type="ECO:0000256" key="6">
    <source>
        <dbReference type="SAM" id="MobiDB-lite"/>
    </source>
</evidence>
<dbReference type="Pfam" id="PF00098">
    <property type="entry name" value="zf-CCHC"/>
    <property type="match status" value="1"/>
</dbReference>
<dbReference type="Proteomes" id="UP001174136">
    <property type="component" value="Unassembled WGS sequence"/>
</dbReference>
<feature type="domain" description="CCHC-type" evidence="7">
    <location>
        <begin position="443"/>
        <end position="456"/>
    </location>
</feature>
<sequence length="880" mass="99296">MNEKEFKETWKGKQLPQVKQTQLTLKSYTGEEISVVGVAEVEVQYEKQVKSLPLVVVKGTGPSLLGREWMEAIKLNWGEIKHMRTDRQRLQDVLRRNEDVFREELGMLKGMKATIRVSAEARPKFYRPPSWTAKDSVLSQVHRWCLEGWPREVDVSYRPYSQRRLELSVKDGCVLWGARVRMSMSATTAMDQSGYQQSSMAVFIGNLGEYKEGQEDFESYTERFEQWMIVNEVGEDKKANVFLSVMGAEAYALLKNLCIPDKPSRLTYEVLCGKLSSHYKPKPLVIAERFKFQKRNQQENESVSAYVVALKQLSTHCEFGPHLDEALRDRFVSGLRVEAIQRKLLTEHNLTFAKACELSLSMEMASKNTLEFASKMKGPATVNRIDKKTTKGAWKSKPATSEWRSKTTSDNSRPQRTENHQPCYRCGGSNHAAQVCRYKTETCHKCSKVGHIARMCTTKDRQGHTQYVAESSNETTGNGNDDELFGSYPMNAVYPTYTVGNGKEEITVNVQLEGTPLEMQLDTGAAVTLVSEVVFKKHLSHLPVKESKVQLSTFSGEKIPLMGQVTVSAKYGNQSGDLPLVIVKGDRPALLGRNWLTNFRLDWASIFSVTPAGGCNNADVEAVLQKHKAVFSEELGTIREFKAKIAQSTLKDPVLCKVLELTRSGWPSHIKDERLKPYFTRKNELSVEQGCILWGIRVIIPPAHRERLLLLIRNFRGGKERWTKGTVEKRLGPVTYLVWNGVSRRSVHIDHLLYNQPSSPETLELPDEQLDVTNNYPAVVHADLGGKGPPGAVGGSPYSPEATPLIRMQANETLGTPSPDSVACDKAVTPANRAASSPEVLGRRYPFLRNIVPKVKEFLFIQKCEKEFLRLKCKRLKFWV</sequence>
<dbReference type="InterPro" id="IPR021109">
    <property type="entry name" value="Peptidase_aspartic_dom_sf"/>
</dbReference>
<keyword evidence="1" id="KW-0808">Transferase</keyword>
<keyword evidence="4" id="KW-0255">Endonuclease</keyword>
<dbReference type="GO" id="GO:0008270">
    <property type="term" value="F:zinc ion binding"/>
    <property type="evidence" value="ECO:0007669"/>
    <property type="project" value="UniProtKB-KW"/>
</dbReference>
<evidence type="ECO:0000313" key="8">
    <source>
        <dbReference type="EMBL" id="KAK0145350.1"/>
    </source>
</evidence>
<keyword evidence="5" id="KW-0479">Metal-binding</keyword>
<feature type="region of interest" description="Disordered" evidence="6">
    <location>
        <begin position="384"/>
        <end position="422"/>
    </location>
</feature>
<dbReference type="AlphaFoldDB" id="A0AA47MSG4"/>
<dbReference type="PROSITE" id="PS50158">
    <property type="entry name" value="ZF_CCHC"/>
    <property type="match status" value="1"/>
</dbReference>
<evidence type="ECO:0000256" key="2">
    <source>
        <dbReference type="ARBA" id="ARBA00022695"/>
    </source>
</evidence>
<keyword evidence="2" id="KW-0548">Nucleotidyltransferase</keyword>
<dbReference type="Gene3D" id="2.40.70.10">
    <property type="entry name" value="Acid Proteases"/>
    <property type="match status" value="1"/>
</dbReference>
<evidence type="ECO:0000256" key="5">
    <source>
        <dbReference type="PROSITE-ProRule" id="PRU00047"/>
    </source>
</evidence>
<dbReference type="GO" id="GO:0003676">
    <property type="term" value="F:nucleic acid binding"/>
    <property type="evidence" value="ECO:0007669"/>
    <property type="project" value="InterPro"/>
</dbReference>
<dbReference type="PANTHER" id="PTHR37984:SF5">
    <property type="entry name" value="PROTEIN NYNRIN-LIKE"/>
    <property type="match status" value="1"/>
</dbReference>
<keyword evidence="9" id="KW-1185">Reference proteome</keyword>
<dbReference type="Pfam" id="PF13975">
    <property type="entry name" value="gag-asp_proteas"/>
    <property type="match status" value="1"/>
</dbReference>
<dbReference type="InterPro" id="IPR036875">
    <property type="entry name" value="Znf_CCHC_sf"/>
</dbReference>
<keyword evidence="3" id="KW-0540">Nuclease</keyword>
<evidence type="ECO:0000256" key="1">
    <source>
        <dbReference type="ARBA" id="ARBA00022679"/>
    </source>
</evidence>
<feature type="compositionally biased region" description="Basic and acidic residues" evidence="6">
    <location>
        <begin position="403"/>
        <end position="419"/>
    </location>
</feature>
<accession>A0AA47MSG4</accession>
<dbReference type="EMBL" id="JAOPHQ010002862">
    <property type="protein sequence ID" value="KAK0145350.1"/>
    <property type="molecule type" value="Genomic_DNA"/>
</dbReference>
<dbReference type="PANTHER" id="PTHR37984">
    <property type="entry name" value="PROTEIN CBG26694"/>
    <property type="match status" value="1"/>
</dbReference>
<protein>
    <recommendedName>
        <fullName evidence="7">CCHC-type domain-containing protein</fullName>
    </recommendedName>
</protein>
<evidence type="ECO:0000256" key="4">
    <source>
        <dbReference type="ARBA" id="ARBA00022759"/>
    </source>
</evidence>
<dbReference type="SUPFAM" id="SSF57756">
    <property type="entry name" value="Retrovirus zinc finger-like domains"/>
    <property type="match status" value="1"/>
</dbReference>